<comment type="caution">
    <text evidence="4">The sequence shown here is derived from an EMBL/GenBank/DDBJ whole genome shotgun (WGS) entry which is preliminary data.</text>
</comment>
<dbReference type="Gene3D" id="1.10.10.1320">
    <property type="entry name" value="Anti-sigma factor, zinc-finger domain"/>
    <property type="match status" value="1"/>
</dbReference>
<sequence length="79" mass="8892">MTYACPYTVTVGAYVLGVLCARENTEFRQHAVGCPSCQREIAELTPTVRLLAILKTETHEANRRAISREPERTRGELSR</sequence>
<dbReference type="OrthoDB" id="3697795at2"/>
<name>A0A428Z6L1_KIBAR</name>
<feature type="domain" description="Putative zinc-finger" evidence="3">
    <location>
        <begin position="12"/>
        <end position="38"/>
    </location>
</feature>
<proteinExistence type="predicted"/>
<evidence type="ECO:0000313" key="4">
    <source>
        <dbReference type="EMBL" id="RSM82843.1"/>
    </source>
</evidence>
<dbReference type="InterPro" id="IPR027383">
    <property type="entry name" value="Znf_put"/>
</dbReference>
<dbReference type="InterPro" id="IPR041916">
    <property type="entry name" value="Anti_sigma_zinc_sf"/>
</dbReference>
<dbReference type="AlphaFoldDB" id="A0A428Z6L1"/>
<dbReference type="EMBL" id="QHKI01000021">
    <property type="protein sequence ID" value="RSM82843.1"/>
    <property type="molecule type" value="Genomic_DNA"/>
</dbReference>
<evidence type="ECO:0000259" key="3">
    <source>
        <dbReference type="Pfam" id="PF13490"/>
    </source>
</evidence>
<keyword evidence="2" id="KW-0804">Transcription</keyword>
<evidence type="ECO:0000313" key="5">
    <source>
        <dbReference type="Proteomes" id="UP000287547"/>
    </source>
</evidence>
<reference evidence="4 5" key="1">
    <citation type="submission" date="2018-05" db="EMBL/GenBank/DDBJ databases">
        <title>Evolution of GPA BGCs.</title>
        <authorList>
            <person name="Waglechner N."/>
            <person name="Wright G.D."/>
        </authorList>
    </citation>
    <scope>NUCLEOTIDE SEQUENCE [LARGE SCALE GENOMIC DNA]</scope>
    <source>
        <strain evidence="4 5">A82846</strain>
    </source>
</reference>
<dbReference type="RefSeq" id="WP_037268135.1">
    <property type="nucleotide sequence ID" value="NZ_QHKI01000021.1"/>
</dbReference>
<dbReference type="Pfam" id="PF13490">
    <property type="entry name" value="zf-HC2"/>
    <property type="match status" value="1"/>
</dbReference>
<dbReference type="Proteomes" id="UP000287547">
    <property type="component" value="Unassembled WGS sequence"/>
</dbReference>
<keyword evidence="1" id="KW-0805">Transcription regulation</keyword>
<evidence type="ECO:0000256" key="1">
    <source>
        <dbReference type="ARBA" id="ARBA00023015"/>
    </source>
</evidence>
<organism evidence="4 5">
    <name type="scientific">Kibdelosporangium aridum</name>
    <dbReference type="NCBI Taxonomy" id="2030"/>
    <lineage>
        <taxon>Bacteria</taxon>
        <taxon>Bacillati</taxon>
        <taxon>Actinomycetota</taxon>
        <taxon>Actinomycetes</taxon>
        <taxon>Pseudonocardiales</taxon>
        <taxon>Pseudonocardiaceae</taxon>
        <taxon>Kibdelosporangium</taxon>
    </lineage>
</organism>
<accession>A0A428Z6L1</accession>
<gene>
    <name evidence="4" type="ORF">DMH04_24900</name>
</gene>
<protein>
    <recommendedName>
        <fullName evidence="3">Putative zinc-finger domain-containing protein</fullName>
    </recommendedName>
</protein>
<evidence type="ECO:0000256" key="2">
    <source>
        <dbReference type="ARBA" id="ARBA00023163"/>
    </source>
</evidence>